<dbReference type="RefSeq" id="WP_074655268.1">
    <property type="nucleotide sequence ID" value="NZ_FNSD01000001.1"/>
</dbReference>
<keyword evidence="2 9" id="KW-0540">Nuclease</keyword>
<comment type="cofactor">
    <cofactor evidence="9">
        <name>Zn(2+)</name>
        <dbReference type="ChEBI" id="CHEBI:29105"/>
    </cofactor>
    <text evidence="9">Binds 3 Zn(2+) ions.</text>
</comment>
<dbReference type="AlphaFoldDB" id="A0A1H4SP55"/>
<dbReference type="PANTHER" id="PTHR21445:SF0">
    <property type="entry name" value="APURINIC-APYRIMIDINIC ENDONUCLEASE"/>
    <property type="match status" value="1"/>
</dbReference>
<evidence type="ECO:0000256" key="4">
    <source>
        <dbReference type="ARBA" id="ARBA00022759"/>
    </source>
</evidence>
<dbReference type="InterPro" id="IPR036237">
    <property type="entry name" value="Xyl_isomerase-like_sf"/>
</dbReference>
<comment type="function">
    <text evidence="9">Endonuclease IV plays a role in DNA repair. It cleaves phosphodiester bonds at apurinic or apyrimidinic (AP) sites, generating a 3'-hydroxyl group and a 5'-terminal sugar phosphate.</text>
</comment>
<evidence type="ECO:0000256" key="8">
    <source>
        <dbReference type="ARBA" id="ARBA00023204"/>
    </source>
</evidence>
<dbReference type="GO" id="GO:0008270">
    <property type="term" value="F:zinc ion binding"/>
    <property type="evidence" value="ECO:0007669"/>
    <property type="project" value="UniProtKB-UniRule"/>
</dbReference>
<dbReference type="InterPro" id="IPR001719">
    <property type="entry name" value="AP_endonuc_2"/>
</dbReference>
<keyword evidence="5 9" id="KW-0227">DNA damage</keyword>
<dbReference type="NCBIfam" id="TIGR00587">
    <property type="entry name" value="nfo"/>
    <property type="match status" value="1"/>
</dbReference>
<dbReference type="PANTHER" id="PTHR21445">
    <property type="entry name" value="ENDONUCLEASE IV ENDODEOXYRIBONUCLEASE IV"/>
    <property type="match status" value="1"/>
</dbReference>
<evidence type="ECO:0000256" key="7">
    <source>
        <dbReference type="ARBA" id="ARBA00022833"/>
    </source>
</evidence>
<dbReference type="Proteomes" id="UP000182409">
    <property type="component" value="Unassembled WGS sequence"/>
</dbReference>
<dbReference type="InterPro" id="IPR013022">
    <property type="entry name" value="Xyl_isomerase-like_TIM-brl"/>
</dbReference>
<keyword evidence="4 9" id="KW-0255">Endonuclease</keyword>
<protein>
    <recommendedName>
        <fullName evidence="9">Probable endonuclease 4</fullName>
        <ecNumber evidence="9">3.1.21.2</ecNumber>
    </recommendedName>
    <alternativeName>
        <fullName evidence="9">Endodeoxyribonuclease IV</fullName>
    </alternativeName>
    <alternativeName>
        <fullName evidence="9">Endonuclease IV</fullName>
    </alternativeName>
</protein>
<evidence type="ECO:0000256" key="1">
    <source>
        <dbReference type="ARBA" id="ARBA00005340"/>
    </source>
</evidence>
<dbReference type="CDD" id="cd00019">
    <property type="entry name" value="AP2Ec"/>
    <property type="match status" value="1"/>
</dbReference>
<dbReference type="PROSITE" id="PS00731">
    <property type="entry name" value="AP_NUCLEASE_F2_3"/>
    <property type="match status" value="1"/>
</dbReference>
<feature type="binding site" evidence="9">
    <location>
        <position position="114"/>
    </location>
    <ligand>
        <name>Zn(2+)</name>
        <dbReference type="ChEBI" id="CHEBI:29105"/>
        <label>1</label>
    </ligand>
</feature>
<evidence type="ECO:0000256" key="9">
    <source>
        <dbReference type="HAMAP-Rule" id="MF_00152"/>
    </source>
</evidence>
<dbReference type="HAMAP" id="MF_00152">
    <property type="entry name" value="Nfo"/>
    <property type="match status" value="1"/>
</dbReference>
<evidence type="ECO:0000256" key="3">
    <source>
        <dbReference type="ARBA" id="ARBA00022723"/>
    </source>
</evidence>
<feature type="binding site" evidence="9">
    <location>
        <position position="269"/>
    </location>
    <ligand>
        <name>Zn(2+)</name>
        <dbReference type="ChEBI" id="CHEBI:29105"/>
        <label>2</label>
    </ligand>
</feature>
<feature type="binding site" evidence="9">
    <location>
        <position position="224"/>
    </location>
    <ligand>
        <name>Zn(2+)</name>
        <dbReference type="ChEBI" id="CHEBI:29105"/>
        <label>2</label>
    </ligand>
</feature>
<dbReference type="SMART" id="SM00518">
    <property type="entry name" value="AP2Ec"/>
    <property type="match status" value="1"/>
</dbReference>
<feature type="binding site" evidence="9">
    <location>
        <position position="74"/>
    </location>
    <ligand>
        <name>Zn(2+)</name>
        <dbReference type="ChEBI" id="CHEBI:29105"/>
        <label>1</label>
    </ligand>
</feature>
<dbReference type="GO" id="GO:0003906">
    <property type="term" value="F:DNA-(apurinic or apyrimidinic site) endonuclease activity"/>
    <property type="evidence" value="ECO:0007669"/>
    <property type="project" value="TreeGrafter"/>
</dbReference>
<organism evidence="11 12">
    <name type="scientific">Terriglobus roseus</name>
    <dbReference type="NCBI Taxonomy" id="392734"/>
    <lineage>
        <taxon>Bacteria</taxon>
        <taxon>Pseudomonadati</taxon>
        <taxon>Acidobacteriota</taxon>
        <taxon>Terriglobia</taxon>
        <taxon>Terriglobales</taxon>
        <taxon>Acidobacteriaceae</taxon>
        <taxon>Terriglobus</taxon>
    </lineage>
</organism>
<dbReference type="EC" id="3.1.21.2" evidence="9"/>
<feature type="binding site" evidence="9">
    <location>
        <position position="153"/>
    </location>
    <ligand>
        <name>Zn(2+)</name>
        <dbReference type="ChEBI" id="CHEBI:29105"/>
        <label>2</label>
    </ligand>
</feature>
<feature type="binding site" evidence="9">
    <location>
        <position position="153"/>
    </location>
    <ligand>
        <name>Zn(2+)</name>
        <dbReference type="ChEBI" id="CHEBI:29105"/>
        <label>1</label>
    </ligand>
</feature>
<name>A0A1H4SP55_9BACT</name>
<dbReference type="Gene3D" id="3.20.20.150">
    <property type="entry name" value="Divalent-metal-dependent TIM barrel enzymes"/>
    <property type="match status" value="1"/>
</dbReference>
<feature type="binding site" evidence="9">
    <location>
        <position position="190"/>
    </location>
    <ligand>
        <name>Zn(2+)</name>
        <dbReference type="ChEBI" id="CHEBI:29105"/>
        <label>3</label>
    </ligand>
</feature>
<dbReference type="GO" id="GO:0006284">
    <property type="term" value="P:base-excision repair"/>
    <property type="evidence" value="ECO:0007669"/>
    <property type="project" value="TreeGrafter"/>
</dbReference>
<evidence type="ECO:0000313" key="11">
    <source>
        <dbReference type="EMBL" id="SEC45808.1"/>
    </source>
</evidence>
<dbReference type="EMBL" id="FNSD01000001">
    <property type="protein sequence ID" value="SEC45808.1"/>
    <property type="molecule type" value="Genomic_DNA"/>
</dbReference>
<keyword evidence="8 9" id="KW-0234">DNA repair</keyword>
<evidence type="ECO:0000256" key="2">
    <source>
        <dbReference type="ARBA" id="ARBA00022722"/>
    </source>
</evidence>
<proteinExistence type="inferred from homology"/>
<dbReference type="GO" id="GO:0008081">
    <property type="term" value="F:phosphoric diester hydrolase activity"/>
    <property type="evidence" value="ECO:0007669"/>
    <property type="project" value="TreeGrafter"/>
</dbReference>
<dbReference type="Pfam" id="PF01261">
    <property type="entry name" value="AP_endonuc_2"/>
    <property type="match status" value="1"/>
</dbReference>
<evidence type="ECO:0000313" key="12">
    <source>
        <dbReference type="Proteomes" id="UP000182409"/>
    </source>
</evidence>
<feature type="binding site" evidence="9">
    <location>
        <position position="239"/>
    </location>
    <ligand>
        <name>Zn(2+)</name>
        <dbReference type="ChEBI" id="CHEBI:29105"/>
        <label>3</label>
    </ligand>
</feature>
<dbReference type="GO" id="GO:0008833">
    <property type="term" value="F:deoxyribonuclease IV (phage-T4-induced) activity"/>
    <property type="evidence" value="ECO:0007669"/>
    <property type="project" value="UniProtKB-UniRule"/>
</dbReference>
<gene>
    <name evidence="9" type="primary">nfo</name>
    <name evidence="11" type="ORF">SAMN05443244_3508</name>
</gene>
<comment type="catalytic activity">
    <reaction evidence="9">
        <text>Endonucleolytic cleavage to 5'-phosphooligonucleotide end-products.</text>
        <dbReference type="EC" id="3.1.21.2"/>
    </reaction>
</comment>
<dbReference type="PROSITE" id="PS51432">
    <property type="entry name" value="AP_NUCLEASE_F2_4"/>
    <property type="match status" value="1"/>
</dbReference>
<evidence type="ECO:0000256" key="5">
    <source>
        <dbReference type="ARBA" id="ARBA00022763"/>
    </source>
</evidence>
<dbReference type="GO" id="GO:0003677">
    <property type="term" value="F:DNA binding"/>
    <property type="evidence" value="ECO:0007669"/>
    <property type="project" value="InterPro"/>
</dbReference>
<reference evidence="11 12" key="1">
    <citation type="submission" date="2016-10" db="EMBL/GenBank/DDBJ databases">
        <authorList>
            <person name="de Groot N.N."/>
        </authorList>
    </citation>
    <scope>NUCLEOTIDE SEQUENCE [LARGE SCALE GENOMIC DNA]</scope>
    <source>
        <strain evidence="11 12">AB35.6</strain>
    </source>
</reference>
<dbReference type="FunFam" id="3.20.20.150:FF:000001">
    <property type="entry name" value="Probable endonuclease 4"/>
    <property type="match status" value="1"/>
</dbReference>
<evidence type="ECO:0000259" key="10">
    <source>
        <dbReference type="Pfam" id="PF01261"/>
    </source>
</evidence>
<feature type="domain" description="Xylose isomerase-like TIM barrel" evidence="10">
    <location>
        <begin position="25"/>
        <end position="286"/>
    </location>
</feature>
<dbReference type="PROSITE" id="PS00729">
    <property type="entry name" value="AP_NUCLEASE_F2_1"/>
    <property type="match status" value="1"/>
</dbReference>
<feature type="binding site" evidence="9">
    <location>
        <position position="237"/>
    </location>
    <ligand>
        <name>Zn(2+)</name>
        <dbReference type="ChEBI" id="CHEBI:29105"/>
        <label>3</label>
    </ligand>
</feature>
<keyword evidence="6 9" id="KW-0378">Hydrolase</keyword>
<dbReference type="SUPFAM" id="SSF51658">
    <property type="entry name" value="Xylose isomerase-like"/>
    <property type="match status" value="1"/>
</dbReference>
<accession>A0A1H4SP55</accession>
<keyword evidence="7 9" id="KW-0862">Zinc</keyword>
<keyword evidence="3 9" id="KW-0479">Metal-binding</keyword>
<comment type="similarity">
    <text evidence="1 9">Belongs to the AP endonuclease 2 family.</text>
</comment>
<dbReference type="InterPro" id="IPR018246">
    <property type="entry name" value="AP_endonuc_F2_Zn_BS"/>
</dbReference>
<feature type="binding site" evidence="9">
    <location>
        <position position="187"/>
    </location>
    <ligand>
        <name>Zn(2+)</name>
        <dbReference type="ChEBI" id="CHEBI:29105"/>
        <label>2</label>
    </ligand>
</feature>
<sequence>MAPAKTSPKRIGIHLSTSGGTWTAVQRAVDCGANCFQIFSSSPRQWKANAVAPADAEQMRTLRAQHGIAPMTIHASYLINLCSQSEEVRRNSTAAFRGEVERALALGAEFLVFHPGSWKGLTRAEALQHAAENIERAIEGLGCQDSHLRILIENTAGSEFSMGGKLDQVADLLHMLDRCAPVDVCLDTCHTHVAGYDIVTSEGYEETIALIGESFGKERVRVWHCNDAKAPMGSKLDRHEHIGDGTIGPDAFRRLLRDKRFAHCAFIAETPVDDPGDILRNVSVLRTLAAQ</sequence>
<evidence type="ECO:0000256" key="6">
    <source>
        <dbReference type="ARBA" id="ARBA00022801"/>
    </source>
</evidence>